<feature type="region of interest" description="Disordered" evidence="1">
    <location>
        <begin position="143"/>
        <end position="192"/>
    </location>
</feature>
<dbReference type="EMBL" id="CP003372">
    <property type="protein sequence ID" value="AGB31695.1"/>
    <property type="molecule type" value="Genomic_DNA"/>
</dbReference>
<evidence type="ECO:0000256" key="1">
    <source>
        <dbReference type="SAM" id="MobiDB-lite"/>
    </source>
</evidence>
<dbReference type="eggNOG" id="arCOG04025">
    <property type="taxonomic scope" value="Archaea"/>
</dbReference>
<protein>
    <submittedName>
        <fullName evidence="2">Uncharacterized protein</fullName>
    </submittedName>
</protein>
<proteinExistence type="predicted"/>
<dbReference type="HOGENOM" id="CLU_477046_0_0_2"/>
<evidence type="ECO:0000313" key="2">
    <source>
        <dbReference type="EMBL" id="AGB31695.1"/>
    </source>
</evidence>
<feature type="region of interest" description="Disordered" evidence="1">
    <location>
        <begin position="1"/>
        <end position="56"/>
    </location>
</feature>
<dbReference type="AlphaFoldDB" id="L0JJI3"/>
<dbReference type="Proteomes" id="UP000010843">
    <property type="component" value="Chromosome"/>
</dbReference>
<organism evidence="2 3">
    <name type="scientific">Natrinema pellirubrum (strain DSM 15624 / CIP 106293 / JCM 10476 / NCIMB 786 / 157)</name>
    <dbReference type="NCBI Taxonomy" id="797303"/>
    <lineage>
        <taxon>Archaea</taxon>
        <taxon>Methanobacteriati</taxon>
        <taxon>Methanobacteriota</taxon>
        <taxon>Stenosarchaea group</taxon>
        <taxon>Halobacteria</taxon>
        <taxon>Halobacteriales</taxon>
        <taxon>Natrialbaceae</taxon>
        <taxon>Natrinema</taxon>
    </lineage>
</organism>
<evidence type="ECO:0000313" key="3">
    <source>
        <dbReference type="Proteomes" id="UP000010843"/>
    </source>
</evidence>
<name>L0JJI3_NATP1</name>
<reference evidence="3" key="1">
    <citation type="submission" date="2012-02" db="EMBL/GenBank/DDBJ databases">
        <title>Complete sequence of chromosome of Natrinema pellirubrum DSM 15624.</title>
        <authorList>
            <person name="Lucas S."/>
            <person name="Han J."/>
            <person name="Lapidus A."/>
            <person name="Cheng J.-F."/>
            <person name="Goodwin L."/>
            <person name="Pitluck S."/>
            <person name="Peters L."/>
            <person name="Teshima H."/>
            <person name="Detter J.C."/>
            <person name="Han C."/>
            <person name="Tapia R."/>
            <person name="Land M."/>
            <person name="Hauser L."/>
            <person name="Kyrpides N."/>
            <person name="Ivanova N."/>
            <person name="Pagani I."/>
            <person name="Sproer C."/>
            <person name="Anderson I."/>
            <person name="Woyke T."/>
        </authorList>
    </citation>
    <scope>NUCLEOTIDE SEQUENCE [LARGE SCALE GENOMIC DNA]</scope>
    <source>
        <strain evidence="3">DSM 15624 / JCM 10476 / NCIMB 786</strain>
    </source>
</reference>
<accession>L0JJI3</accession>
<dbReference type="STRING" id="797303.Natpe_1818"/>
<sequence>MTNDTPRTRPTEDAEPVSDHREVRTEPVPESSVSVSRKRIRRKLLSESPGTARAVPFELSPDRVSSREITPVSIRALERDGWQLEPAAIESRPYFEVTELDLPRMRIWENAKLEPIAVDYCSIEQPEIGLPARPLLSVTEIEDNDPVSELDSRSSTQTTSEESTSGASTSTDASDSNLSQATTSATDTEQEGITPDQLHELDEFLFDIDGGALDSYDPLCIVAAKTPDEEYKQTLETLCREQFRQLNGGKPLASLLADSEGEALENTRVQNRIVSYDDASSEEYFDFVSEINGDEIRTSLREGEFDLSKLTSRIDEFFSETLGYLLLFANEQYAPALHDYLRSTDDVRETTQILSVRPRPLPEDVKRELVRLAWGNVSLESDSQKLDRLFHSGEDEFRKAIQPSGALEEITARDEGEESRLHYWIKCFTVEALLKRDGVAVQEESRIDLKERIPTETELRGGGNPRPDIYHEPSREVYEVETLYETDHKKITRTIDKYEGVNVKRVNVVLPNLTCLRNLGAVRRKTQEEPGEMFHNEVRFWTLDAVEQELLALEDVVSRLADLYNRSEKLW</sequence>
<feature type="compositionally biased region" description="Low complexity" evidence="1">
    <location>
        <begin position="153"/>
        <end position="176"/>
    </location>
</feature>
<gene>
    <name evidence="2" type="ordered locus">Natpe_1818</name>
</gene>
<feature type="compositionally biased region" description="Polar residues" evidence="1">
    <location>
        <begin position="177"/>
        <end position="187"/>
    </location>
</feature>
<dbReference type="KEGG" id="npe:Natpe_1818"/>
<feature type="compositionally biased region" description="Basic and acidic residues" evidence="1">
    <location>
        <begin position="1"/>
        <end position="27"/>
    </location>
</feature>